<comment type="caution">
    <text evidence="10">Lacks conserved residue(s) required for the propagation of feature annotation.</text>
</comment>
<evidence type="ECO:0000256" key="8">
    <source>
        <dbReference type="ARBA" id="ARBA00023180"/>
    </source>
</evidence>
<keyword evidence="6" id="KW-0084">Basement membrane</keyword>
<reference evidence="13 14" key="1">
    <citation type="submission" date="2015-08" db="EMBL/GenBank/DDBJ databases">
        <title>The genome of the Asian arowana (Scleropages formosus).</title>
        <authorList>
            <person name="Tan M.H."/>
            <person name="Gan H.M."/>
            <person name="Croft L.J."/>
            <person name="Austin C.M."/>
        </authorList>
    </citation>
    <scope>NUCLEOTIDE SEQUENCE [LARGE SCALE GENOMIC DNA]</scope>
    <source>
        <strain evidence="13">Aro1</strain>
    </source>
</reference>
<organism evidence="13 14">
    <name type="scientific">Scleropages formosus</name>
    <name type="common">Asian bonytongue</name>
    <name type="synonym">Osteoglossum formosum</name>
    <dbReference type="NCBI Taxonomy" id="113540"/>
    <lineage>
        <taxon>Eukaryota</taxon>
        <taxon>Metazoa</taxon>
        <taxon>Chordata</taxon>
        <taxon>Craniata</taxon>
        <taxon>Vertebrata</taxon>
        <taxon>Euteleostomi</taxon>
        <taxon>Actinopterygii</taxon>
        <taxon>Neopterygii</taxon>
        <taxon>Teleostei</taxon>
        <taxon>Osteoglossocephala</taxon>
        <taxon>Osteoglossomorpha</taxon>
        <taxon>Osteoglossiformes</taxon>
        <taxon>Osteoglossidae</taxon>
        <taxon>Scleropages</taxon>
    </lineage>
</organism>
<comment type="caution">
    <text evidence="13">The sequence shown here is derived from an EMBL/GenBank/DDBJ whole genome shotgun (WGS) entry which is preliminary data.</text>
</comment>
<dbReference type="FunFam" id="2.10.25.10:FF:000033">
    <property type="entry name" value="Laminin subunit alpha 2"/>
    <property type="match status" value="1"/>
</dbReference>
<dbReference type="Pfam" id="PF00053">
    <property type="entry name" value="EGF_laminin"/>
    <property type="match status" value="2"/>
</dbReference>
<dbReference type="Gene3D" id="2.10.25.10">
    <property type="entry name" value="Laminin"/>
    <property type="match status" value="3"/>
</dbReference>
<dbReference type="GO" id="GO:0009887">
    <property type="term" value="P:animal organ morphogenesis"/>
    <property type="evidence" value="ECO:0007669"/>
    <property type="project" value="TreeGrafter"/>
</dbReference>
<keyword evidence="2" id="KW-0964">Secreted</keyword>
<evidence type="ECO:0000256" key="2">
    <source>
        <dbReference type="ARBA" id="ARBA00022525"/>
    </source>
</evidence>
<feature type="domain" description="Laminin EGF-like" evidence="12">
    <location>
        <begin position="95"/>
        <end position="141"/>
    </location>
</feature>
<feature type="coiled-coil region" evidence="11">
    <location>
        <begin position="252"/>
        <end position="286"/>
    </location>
</feature>
<name>A0A0P7UIW2_SCLFO</name>
<keyword evidence="9 10" id="KW-0424">Laminin EGF-like domain</keyword>
<evidence type="ECO:0000256" key="11">
    <source>
        <dbReference type="SAM" id="Coils"/>
    </source>
</evidence>
<protein>
    <recommendedName>
        <fullName evidence="12">Laminin EGF-like domain-containing protein</fullName>
    </recommendedName>
</protein>
<sequence>MLLSNQGCQHNTTGDHCHLCAPGYYGKVEGSIRDCSLCECPRGNKNSFSPTCVPEGSNDFRCDACQAGYEGQYCERCSAGYYGNPTEPDGRCEPCRCSPSGSSNPRCDSLTGRCECKPGVTGHRCEECEERHVPQGGQCVSLDEASSSLNETLDDELGESNSSQLMAEVEAMLDIMRKVELGKRNITVSNELMLAMEILQQVLNQLHGPKQVTNKLAKTMNATLWERHHQLQETRDLLSTAQARNNHTFSLLDTASANLDNLLNVKKNVSRASQFAETELEEAQKKLDITLSMVDNMVNGKLLLEQSRDELDLWNPTLRKQVDSLVMQMKKRQALELVYRAEDHAQVLIEKAQVLHSNLSGVRNISVNATSAVLANSNIQSSVEESWNLAKSANQTAASAFNLSQSSGIILRDVAAQAVQRSTAILSESRALDKEMADVFSPLFGERSRWCYALLPGTSDEIREVKEHAAVANDSLFSTLRRLEDFRQVLEESSLAVARANDSVRNTNELVTDSERTGEEKFCAAGGYLLEHH</sequence>
<evidence type="ECO:0000256" key="10">
    <source>
        <dbReference type="PROSITE-ProRule" id="PRU00460"/>
    </source>
</evidence>
<evidence type="ECO:0000256" key="6">
    <source>
        <dbReference type="ARBA" id="ARBA00022869"/>
    </source>
</evidence>
<dbReference type="SUPFAM" id="SSF57196">
    <property type="entry name" value="EGF/Laminin"/>
    <property type="match status" value="3"/>
</dbReference>
<evidence type="ECO:0000256" key="5">
    <source>
        <dbReference type="ARBA" id="ARBA00022737"/>
    </source>
</evidence>
<dbReference type="PANTHER" id="PTHR10574:SF406">
    <property type="entry name" value="LAMININ SUBUNIT ALPHA 5"/>
    <property type="match status" value="1"/>
</dbReference>
<dbReference type="GO" id="GO:0009888">
    <property type="term" value="P:tissue development"/>
    <property type="evidence" value="ECO:0007669"/>
    <property type="project" value="TreeGrafter"/>
</dbReference>
<gene>
    <name evidence="13" type="ORF">Z043_123015</name>
</gene>
<evidence type="ECO:0000313" key="14">
    <source>
        <dbReference type="Proteomes" id="UP000034805"/>
    </source>
</evidence>
<dbReference type="InterPro" id="IPR002049">
    <property type="entry name" value="LE_dom"/>
</dbReference>
<dbReference type="GO" id="GO:0005604">
    <property type="term" value="C:basement membrane"/>
    <property type="evidence" value="ECO:0007669"/>
    <property type="project" value="UniProtKB-SubCell"/>
</dbReference>
<evidence type="ECO:0000256" key="9">
    <source>
        <dbReference type="ARBA" id="ARBA00023292"/>
    </source>
</evidence>
<dbReference type="SMART" id="SM00180">
    <property type="entry name" value="EGF_Lam"/>
    <property type="match status" value="3"/>
</dbReference>
<accession>A0A0P7UIW2</accession>
<keyword evidence="7 10" id="KW-1015">Disulfide bond</keyword>
<feature type="disulfide bond" evidence="10">
    <location>
        <begin position="95"/>
        <end position="107"/>
    </location>
</feature>
<dbReference type="AlphaFoldDB" id="A0A0P7UIW2"/>
<keyword evidence="11" id="KW-0175">Coiled coil</keyword>
<evidence type="ECO:0000259" key="12">
    <source>
        <dbReference type="PROSITE" id="PS50027"/>
    </source>
</evidence>
<proteinExistence type="predicted"/>
<dbReference type="FunFam" id="2.10.25.10:FF:000242">
    <property type="entry name" value="Laminin subunit alpha 1"/>
    <property type="match status" value="1"/>
</dbReference>
<dbReference type="PROSITE" id="PS50027">
    <property type="entry name" value="EGF_LAM_2"/>
    <property type="match status" value="2"/>
</dbReference>
<feature type="disulfide bond" evidence="10">
    <location>
        <begin position="116"/>
        <end position="125"/>
    </location>
</feature>
<feature type="disulfide bond" evidence="10">
    <location>
        <begin position="97"/>
        <end position="114"/>
    </location>
</feature>
<dbReference type="InterPro" id="IPR056863">
    <property type="entry name" value="LMN_ATRN_NET-like_EGF"/>
</dbReference>
<keyword evidence="5" id="KW-0677">Repeat</keyword>
<evidence type="ECO:0000256" key="7">
    <source>
        <dbReference type="ARBA" id="ARBA00023157"/>
    </source>
</evidence>
<feature type="disulfide bond" evidence="10">
    <location>
        <begin position="65"/>
        <end position="74"/>
    </location>
</feature>
<dbReference type="PROSITE" id="PS01248">
    <property type="entry name" value="EGF_LAM_1"/>
    <property type="match status" value="1"/>
</dbReference>
<dbReference type="Pfam" id="PF24973">
    <property type="entry name" value="EGF_LMN_ATRN"/>
    <property type="match status" value="1"/>
</dbReference>
<feature type="domain" description="Laminin EGF-like" evidence="12">
    <location>
        <begin position="38"/>
        <end position="94"/>
    </location>
</feature>
<keyword evidence="4" id="KW-0732">Signal</keyword>
<dbReference type="EMBL" id="JARO02012681">
    <property type="protein sequence ID" value="KPP59101.1"/>
    <property type="molecule type" value="Genomic_DNA"/>
</dbReference>
<evidence type="ECO:0000256" key="4">
    <source>
        <dbReference type="ARBA" id="ARBA00022729"/>
    </source>
</evidence>
<comment type="subcellular location">
    <subcellularLocation>
        <location evidence="1">Secreted</location>
        <location evidence="1">Extracellular space</location>
        <location evidence="1">Extracellular matrix</location>
        <location evidence="1">Basement membrane</location>
    </subcellularLocation>
</comment>
<dbReference type="PANTHER" id="PTHR10574">
    <property type="entry name" value="NETRIN/LAMININ-RELATED"/>
    <property type="match status" value="1"/>
</dbReference>
<dbReference type="CDD" id="cd00055">
    <property type="entry name" value="EGF_Lam"/>
    <property type="match status" value="3"/>
</dbReference>
<keyword evidence="3" id="KW-0272">Extracellular matrix</keyword>
<evidence type="ECO:0000256" key="3">
    <source>
        <dbReference type="ARBA" id="ARBA00022530"/>
    </source>
</evidence>
<evidence type="ECO:0000313" key="13">
    <source>
        <dbReference type="EMBL" id="KPP59101.1"/>
    </source>
</evidence>
<evidence type="ECO:0000256" key="1">
    <source>
        <dbReference type="ARBA" id="ARBA00004302"/>
    </source>
</evidence>
<dbReference type="Proteomes" id="UP000034805">
    <property type="component" value="Unassembled WGS sequence"/>
</dbReference>
<keyword evidence="8" id="KW-0325">Glycoprotein</keyword>
<dbReference type="InterPro" id="IPR050440">
    <property type="entry name" value="Laminin/Netrin_ECM"/>
</dbReference>